<reference evidence="5 6" key="1">
    <citation type="submission" date="2018-01" db="EMBL/GenBank/DDBJ databases">
        <title>Whole genome sequencing of Histamine producing bacteria.</title>
        <authorList>
            <person name="Butler K."/>
        </authorList>
    </citation>
    <scope>NUCLEOTIDE SEQUENCE [LARGE SCALE GENOMIC DNA]</scope>
    <source>
        <strain evidence="5 6">JCM 12947</strain>
    </source>
</reference>
<keyword evidence="6" id="KW-1185">Reference proteome</keyword>
<dbReference type="PRINTS" id="PR00032">
    <property type="entry name" value="HTHARAC"/>
</dbReference>
<keyword evidence="2" id="KW-0238">DNA-binding</keyword>
<dbReference type="GO" id="GO:0003700">
    <property type="term" value="F:DNA-binding transcription factor activity"/>
    <property type="evidence" value="ECO:0007669"/>
    <property type="project" value="InterPro"/>
</dbReference>
<dbReference type="GO" id="GO:0000976">
    <property type="term" value="F:transcription cis-regulatory region binding"/>
    <property type="evidence" value="ECO:0007669"/>
    <property type="project" value="TreeGrafter"/>
</dbReference>
<dbReference type="EMBL" id="PYMJ01000007">
    <property type="protein sequence ID" value="PSU49102.1"/>
    <property type="molecule type" value="Genomic_DNA"/>
</dbReference>
<evidence type="ECO:0000256" key="2">
    <source>
        <dbReference type="ARBA" id="ARBA00023125"/>
    </source>
</evidence>
<dbReference type="OrthoDB" id="6396588at2"/>
<dbReference type="SMART" id="SM00342">
    <property type="entry name" value="HTH_ARAC"/>
    <property type="match status" value="1"/>
</dbReference>
<dbReference type="Pfam" id="PF12833">
    <property type="entry name" value="HTH_18"/>
    <property type="match status" value="1"/>
</dbReference>
<keyword evidence="3" id="KW-0804">Transcription</keyword>
<protein>
    <recommendedName>
        <fullName evidence="4">HTH araC/xylS-type domain-containing protein</fullName>
    </recommendedName>
</protein>
<name>A0A2T3JJC2_9GAMM</name>
<gene>
    <name evidence="5" type="ORF">C9J12_08905</name>
</gene>
<dbReference type="PROSITE" id="PS01124">
    <property type="entry name" value="HTH_ARAC_FAMILY_2"/>
    <property type="match status" value="1"/>
</dbReference>
<dbReference type="SUPFAM" id="SSF46689">
    <property type="entry name" value="Homeodomain-like"/>
    <property type="match status" value="1"/>
</dbReference>
<organism evidence="5 6">
    <name type="scientific">Photobacterium frigidiphilum</name>
    <dbReference type="NCBI Taxonomy" id="264736"/>
    <lineage>
        <taxon>Bacteria</taxon>
        <taxon>Pseudomonadati</taxon>
        <taxon>Pseudomonadota</taxon>
        <taxon>Gammaproteobacteria</taxon>
        <taxon>Vibrionales</taxon>
        <taxon>Vibrionaceae</taxon>
        <taxon>Photobacterium</taxon>
    </lineage>
</organism>
<evidence type="ECO:0000313" key="6">
    <source>
        <dbReference type="Proteomes" id="UP000240987"/>
    </source>
</evidence>
<dbReference type="InterPro" id="IPR018060">
    <property type="entry name" value="HTH_AraC"/>
</dbReference>
<dbReference type="PANTHER" id="PTHR47894:SF4">
    <property type="entry name" value="HTH-TYPE TRANSCRIPTIONAL REGULATOR GADX"/>
    <property type="match status" value="1"/>
</dbReference>
<dbReference type="Gene3D" id="1.10.10.60">
    <property type="entry name" value="Homeodomain-like"/>
    <property type="match status" value="1"/>
</dbReference>
<evidence type="ECO:0000313" key="5">
    <source>
        <dbReference type="EMBL" id="PSU49102.1"/>
    </source>
</evidence>
<dbReference type="InterPro" id="IPR020449">
    <property type="entry name" value="Tscrpt_reg_AraC-type_HTH"/>
</dbReference>
<accession>A0A2T3JJC2</accession>
<comment type="caution">
    <text evidence="5">The sequence shown here is derived from an EMBL/GenBank/DDBJ whole genome shotgun (WGS) entry which is preliminary data.</text>
</comment>
<feature type="domain" description="HTH araC/xylS-type" evidence="4">
    <location>
        <begin position="237"/>
        <end position="334"/>
    </location>
</feature>
<proteinExistence type="predicted"/>
<dbReference type="InterPro" id="IPR009057">
    <property type="entry name" value="Homeodomain-like_sf"/>
</dbReference>
<keyword evidence="1" id="KW-0805">Transcription regulation</keyword>
<evidence type="ECO:0000256" key="1">
    <source>
        <dbReference type="ARBA" id="ARBA00023015"/>
    </source>
</evidence>
<evidence type="ECO:0000256" key="3">
    <source>
        <dbReference type="ARBA" id="ARBA00023163"/>
    </source>
</evidence>
<dbReference type="PANTHER" id="PTHR47894">
    <property type="entry name" value="HTH-TYPE TRANSCRIPTIONAL REGULATOR GADX"/>
    <property type="match status" value="1"/>
</dbReference>
<evidence type="ECO:0000259" key="4">
    <source>
        <dbReference type="PROSITE" id="PS01124"/>
    </source>
</evidence>
<dbReference type="GO" id="GO:0005829">
    <property type="term" value="C:cytosol"/>
    <property type="evidence" value="ECO:0007669"/>
    <property type="project" value="TreeGrafter"/>
</dbReference>
<dbReference type="AlphaFoldDB" id="A0A2T3JJC2"/>
<sequence length="337" mass="38576">MPININRMTMTSSLSTLPLHNSLALLPFLNYYENSGFSQAALLNDFNLTIHQVKANCYIPTIYVYKIVNEISGVLNIENIGIKATVLNDYSHIHPIITRKMLKAESFFDMFFFVSSNRNLLGSHINLWLELHKDIFYICHQRTASLKIQGLSQGEYHRTMLIISLLRRFLGDDWKPEILYLASHIAPPHEIITMTKSGKVFNNYKYGCIPVDAYFDDIAENVAISNLISPTDSGSLDRLRLAINTFIEHEDFDLPFISDIFGCSKRSIQRILKCHGTTFQDIIMQQKTAYAITLLNDNVRIINIAQRLGYSDSSNFTRAFKRQTGLSPSLFRRESCD</sequence>
<dbReference type="Proteomes" id="UP000240987">
    <property type="component" value="Unassembled WGS sequence"/>
</dbReference>